<protein>
    <recommendedName>
        <fullName evidence="16">DUF5641 domain-containing protein</fullName>
    </recommendedName>
</protein>
<feature type="signal peptide" evidence="15">
    <location>
        <begin position="1"/>
        <end position="16"/>
    </location>
</feature>
<feature type="binding site" description="axial binding residue" evidence="13">
    <location>
        <position position="433"/>
    </location>
    <ligand>
        <name>heme</name>
        <dbReference type="ChEBI" id="CHEBI:30413"/>
    </ligand>
    <ligandPart>
        <name>Fe</name>
        <dbReference type="ChEBI" id="CHEBI:18248"/>
    </ligandPart>
</feature>
<dbReference type="FunFam" id="1.10.630.10:FF:000042">
    <property type="entry name" value="Cytochrome P450"/>
    <property type="match status" value="1"/>
</dbReference>
<proteinExistence type="inferred from homology"/>
<evidence type="ECO:0000256" key="3">
    <source>
        <dbReference type="ARBA" id="ARBA00004406"/>
    </source>
</evidence>
<dbReference type="Pfam" id="PF00067">
    <property type="entry name" value="p450"/>
    <property type="match status" value="1"/>
</dbReference>
<keyword evidence="14" id="KW-1133">Transmembrane helix</keyword>
<keyword evidence="8" id="KW-0492">Microsome</keyword>
<comment type="cofactor">
    <cofactor evidence="1 13">
        <name>heme</name>
        <dbReference type="ChEBI" id="CHEBI:30413"/>
    </cofactor>
</comment>
<dbReference type="PRINTS" id="PR00464">
    <property type="entry name" value="EP450II"/>
</dbReference>
<dbReference type="GO" id="GO:0004497">
    <property type="term" value="F:monooxygenase activity"/>
    <property type="evidence" value="ECO:0007669"/>
    <property type="project" value="UniProtKB-KW"/>
</dbReference>
<dbReference type="PANTHER" id="PTHR24292">
    <property type="entry name" value="CYTOCHROME P450"/>
    <property type="match status" value="1"/>
</dbReference>
<dbReference type="Pfam" id="PF18701">
    <property type="entry name" value="DUF5641"/>
    <property type="match status" value="1"/>
</dbReference>
<comment type="subcellular location">
    <subcellularLocation>
        <location evidence="3">Endoplasmic reticulum membrane</location>
        <topology evidence="3">Peripheral membrane protein</topology>
    </subcellularLocation>
    <subcellularLocation>
        <location evidence="2">Microsome membrane</location>
        <topology evidence="2">Peripheral membrane protein</topology>
    </subcellularLocation>
</comment>
<comment type="caution">
    <text evidence="17">The sequence shown here is derived from an EMBL/GenBank/DDBJ whole genome shotgun (WGS) entry which is preliminary data.</text>
</comment>
<feature type="chain" id="PRO_5024427399" description="DUF5641 domain-containing protein" evidence="15">
    <location>
        <begin position="17"/>
        <end position="817"/>
    </location>
</feature>
<dbReference type="PRINTS" id="PR00385">
    <property type="entry name" value="P450"/>
</dbReference>
<evidence type="ECO:0000256" key="12">
    <source>
        <dbReference type="ARBA" id="ARBA00023136"/>
    </source>
</evidence>
<dbReference type="InterPro" id="IPR040676">
    <property type="entry name" value="DUF5641"/>
</dbReference>
<dbReference type="AlphaFoldDB" id="A0A5N4AQ50"/>
<dbReference type="Gene3D" id="1.10.630.10">
    <property type="entry name" value="Cytochrome P450"/>
    <property type="match status" value="2"/>
</dbReference>
<dbReference type="Proteomes" id="UP000327044">
    <property type="component" value="Unassembled WGS sequence"/>
</dbReference>
<dbReference type="InterPro" id="IPR001128">
    <property type="entry name" value="Cyt_P450"/>
</dbReference>
<dbReference type="GO" id="GO:0005789">
    <property type="term" value="C:endoplasmic reticulum membrane"/>
    <property type="evidence" value="ECO:0007669"/>
    <property type="project" value="UniProtKB-SubCell"/>
</dbReference>
<accession>A0A5N4AQ50</accession>
<dbReference type="GO" id="GO:0020037">
    <property type="term" value="F:heme binding"/>
    <property type="evidence" value="ECO:0007669"/>
    <property type="project" value="InterPro"/>
</dbReference>
<evidence type="ECO:0000313" key="17">
    <source>
        <dbReference type="EMBL" id="KAB0799431.1"/>
    </source>
</evidence>
<evidence type="ECO:0000256" key="6">
    <source>
        <dbReference type="ARBA" id="ARBA00022723"/>
    </source>
</evidence>
<dbReference type="InParanoid" id="A0A5N4AQ50"/>
<dbReference type="InterPro" id="IPR017972">
    <property type="entry name" value="Cyt_P450_CS"/>
</dbReference>
<evidence type="ECO:0000256" key="4">
    <source>
        <dbReference type="ARBA" id="ARBA00010617"/>
    </source>
</evidence>
<reference evidence="17 18" key="1">
    <citation type="journal article" date="2018" name="Elife">
        <title>Firefly genomes illuminate parallel origins of bioluminescence in beetles.</title>
        <authorList>
            <person name="Fallon T.R."/>
            <person name="Lower S.E."/>
            <person name="Chang C.H."/>
            <person name="Bessho-Uehara M."/>
            <person name="Martin G.J."/>
            <person name="Bewick A.J."/>
            <person name="Behringer M."/>
            <person name="Debat H.J."/>
            <person name="Wong I."/>
            <person name="Day J.C."/>
            <person name="Suvorov A."/>
            <person name="Silva C.J."/>
            <person name="Stanger-Hall K.F."/>
            <person name="Hall D.W."/>
            <person name="Schmitz R.J."/>
            <person name="Nelson D.R."/>
            <person name="Lewis S.M."/>
            <person name="Shigenobu S."/>
            <person name="Bybee S.M."/>
            <person name="Larracuente A.M."/>
            <person name="Oba Y."/>
            <person name="Weng J.K."/>
        </authorList>
    </citation>
    <scope>NUCLEOTIDE SEQUENCE [LARGE SCALE GENOMIC DNA]</scope>
    <source>
        <strain evidence="17">1611_PpyrPB1</strain>
        <tissue evidence="17">Whole body</tissue>
    </source>
</reference>
<feature type="domain" description="DUF5641" evidence="16">
    <location>
        <begin position="534"/>
        <end position="624"/>
    </location>
</feature>
<evidence type="ECO:0000256" key="7">
    <source>
        <dbReference type="ARBA" id="ARBA00022824"/>
    </source>
</evidence>
<keyword evidence="5 13" id="KW-0349">Heme</keyword>
<dbReference type="InterPro" id="IPR002402">
    <property type="entry name" value="Cyt_P450_E_grp-II"/>
</dbReference>
<dbReference type="EMBL" id="VVIM01000005">
    <property type="protein sequence ID" value="KAB0799431.1"/>
    <property type="molecule type" value="Genomic_DNA"/>
</dbReference>
<evidence type="ECO:0000256" key="13">
    <source>
        <dbReference type="PIRSR" id="PIRSR602402-1"/>
    </source>
</evidence>
<dbReference type="PROSITE" id="PS00086">
    <property type="entry name" value="CYTOCHROME_P450"/>
    <property type="match status" value="1"/>
</dbReference>
<dbReference type="GO" id="GO:0005506">
    <property type="term" value="F:iron ion binding"/>
    <property type="evidence" value="ECO:0007669"/>
    <property type="project" value="InterPro"/>
</dbReference>
<dbReference type="GO" id="GO:0016705">
    <property type="term" value="F:oxidoreductase activity, acting on paired donors, with incorporation or reduction of molecular oxygen"/>
    <property type="evidence" value="ECO:0007669"/>
    <property type="project" value="InterPro"/>
</dbReference>
<evidence type="ECO:0000256" key="15">
    <source>
        <dbReference type="SAM" id="SignalP"/>
    </source>
</evidence>
<feature type="transmembrane region" description="Helical" evidence="14">
    <location>
        <begin position="646"/>
        <end position="666"/>
    </location>
</feature>
<evidence type="ECO:0000256" key="5">
    <source>
        <dbReference type="ARBA" id="ARBA00022617"/>
    </source>
</evidence>
<keyword evidence="7" id="KW-0256">Endoplasmic reticulum</keyword>
<evidence type="ECO:0000256" key="11">
    <source>
        <dbReference type="ARBA" id="ARBA00023033"/>
    </source>
</evidence>
<evidence type="ECO:0000313" key="18">
    <source>
        <dbReference type="Proteomes" id="UP000327044"/>
    </source>
</evidence>
<keyword evidence="10 13" id="KW-0408">Iron</keyword>
<dbReference type="PANTHER" id="PTHR24292:SF45">
    <property type="entry name" value="CYTOCHROME P450 6G1-RELATED"/>
    <property type="match status" value="1"/>
</dbReference>
<organism evidence="17 18">
    <name type="scientific">Photinus pyralis</name>
    <name type="common">Common eastern firefly</name>
    <name type="synonym">Lampyris pyralis</name>
    <dbReference type="NCBI Taxonomy" id="7054"/>
    <lineage>
        <taxon>Eukaryota</taxon>
        <taxon>Metazoa</taxon>
        <taxon>Ecdysozoa</taxon>
        <taxon>Arthropoda</taxon>
        <taxon>Hexapoda</taxon>
        <taxon>Insecta</taxon>
        <taxon>Pterygota</taxon>
        <taxon>Neoptera</taxon>
        <taxon>Endopterygota</taxon>
        <taxon>Coleoptera</taxon>
        <taxon>Polyphaga</taxon>
        <taxon>Elateriformia</taxon>
        <taxon>Elateroidea</taxon>
        <taxon>Lampyridae</taxon>
        <taxon>Lampyrinae</taxon>
        <taxon>Photinus</taxon>
    </lineage>
</organism>
<evidence type="ECO:0000256" key="9">
    <source>
        <dbReference type="ARBA" id="ARBA00023002"/>
    </source>
</evidence>
<name>A0A5N4AQ50_PHOPY</name>
<dbReference type="SUPFAM" id="SSF48264">
    <property type="entry name" value="Cytochrome P450"/>
    <property type="match status" value="2"/>
</dbReference>
<sequence>MILLTFATALLIGTCAMVRYFKNKYKYWESNGVPYDKPTLFFGSFLRFFFERDNLKKYLERTGKKYDSPYFGFFIFTKPILVIQDIEIAKRILIKDFVSFPNKLFFPSKNYDPIFNNSLINLRGEEWRYMRRKLSPVFTTGKIKTMLKIIDECSDRLMRYLANIPDGDLEVTEVASRFAADAVSLCMFGAKCDCYQKQVHPFQHYGQNILTKGTIGVIKNAAYIFAHFAVKIFRFSYLNPEAVKYFRGVFSDIFNKRKGQSVKHNDLVDILLGLKRNDGFNSSFVLDDTQLVAEAIAFSLAGQETTSSVLSFTLHELSLNNKIQDRLRQEIVEISNRYGNITSQALREMNYLRMVVNETLRKYPITTFIQREAHDDYTIPETGLHLERGTSIIVPLKSVHYNPKCFPNPEIYDPERFREQDIPLAFGMGPRACIGKRFALVMIKMALTNILKNFKVERNAETRETVTIDSLHIFRPENCVNVRFTHLSETPITYLSDDPSELSPLTPNSFLQEQRDIGVPDLDAIDSSSLNKRIAYRQKLRENLRQRFRTEYLGQLKLSSKGKKNIQVRLNEIVLIGNDQNKRIDWPLGRITEIFPGKDRQVRLVRLKTAKGIVLRPFQRLYPLECLDSIEENMDNQNSSSPSVNMILLTIATALLIGTCAIVHYFKNKYKYWESRGVPYDKPTLFFGSFWRFFFERDNLNKYLERTGKKYDSPYFGFFIFNKPILVIQDIEIAKRIFVKDFVSFPNKLFFPDKHYDPIFNNLFIFLTVALISSLELQSSICVYHGLNPQVRTGIYRPRRHFNSLSQKLEGLTNSAT</sequence>
<evidence type="ECO:0000256" key="14">
    <source>
        <dbReference type="SAM" id="Phobius"/>
    </source>
</evidence>
<comment type="similarity">
    <text evidence="4">Belongs to the cytochrome P450 family.</text>
</comment>
<keyword evidence="15" id="KW-0732">Signal</keyword>
<keyword evidence="14" id="KW-0812">Transmembrane</keyword>
<keyword evidence="12 14" id="KW-0472">Membrane</keyword>
<keyword evidence="11" id="KW-0503">Monooxygenase</keyword>
<evidence type="ECO:0000256" key="8">
    <source>
        <dbReference type="ARBA" id="ARBA00022848"/>
    </source>
</evidence>
<dbReference type="CDD" id="cd11056">
    <property type="entry name" value="CYP6-like"/>
    <property type="match status" value="1"/>
</dbReference>
<evidence type="ECO:0000256" key="1">
    <source>
        <dbReference type="ARBA" id="ARBA00001971"/>
    </source>
</evidence>
<dbReference type="InterPro" id="IPR036396">
    <property type="entry name" value="Cyt_P450_sf"/>
</dbReference>
<keyword evidence="18" id="KW-1185">Reference proteome</keyword>
<evidence type="ECO:0000259" key="16">
    <source>
        <dbReference type="Pfam" id="PF18701"/>
    </source>
</evidence>
<keyword evidence="6 13" id="KW-0479">Metal-binding</keyword>
<gene>
    <name evidence="17" type="ORF">PPYR_07311</name>
</gene>
<keyword evidence="9" id="KW-0560">Oxidoreductase</keyword>
<evidence type="ECO:0000256" key="10">
    <source>
        <dbReference type="ARBA" id="ARBA00023004"/>
    </source>
</evidence>
<dbReference type="InterPro" id="IPR050476">
    <property type="entry name" value="Insect_CytP450_Detox"/>
</dbReference>
<evidence type="ECO:0000256" key="2">
    <source>
        <dbReference type="ARBA" id="ARBA00004174"/>
    </source>
</evidence>